<feature type="transmembrane region" description="Helical" evidence="1">
    <location>
        <begin position="35"/>
        <end position="56"/>
    </location>
</feature>
<protein>
    <recommendedName>
        <fullName evidence="3">Cation-transporting P-type ATPase C-terminal domain-containing protein</fullName>
    </recommendedName>
</protein>
<dbReference type="EMBL" id="CP138327">
    <property type="protein sequence ID" value="WXT99853.1"/>
    <property type="molecule type" value="Genomic_DNA"/>
</dbReference>
<sequence>MPVFDESLKEHKKILKNHALIIANHAKKIKHYTEVAGHVAIEIALGYIVFLVGGNLHTGVVHESNSKAVWSDPSSWVNASISDGFTILITGFFTHQLILETSKLFKRERWKTLDLGSLYMLLGAITTISFIFGDHFDANLVPQWILNWDYDITIFTGGIIVILVRKVIKILKEDVKLLTEDNDILREDNEILRSHIVTSLSAHHILHVNGYQKNTVNHTETQG</sequence>
<feature type="transmembrane region" description="Helical" evidence="1">
    <location>
        <begin position="76"/>
        <end position="94"/>
    </location>
</feature>
<feature type="transmembrane region" description="Helical" evidence="1">
    <location>
        <begin position="115"/>
        <end position="132"/>
    </location>
</feature>
<feature type="transmembrane region" description="Helical" evidence="1">
    <location>
        <begin position="152"/>
        <end position="168"/>
    </location>
</feature>
<proteinExistence type="predicted"/>
<gene>
    <name evidence="2" type="ORF">Ctma_0557</name>
</gene>
<evidence type="ECO:0000313" key="2">
    <source>
        <dbReference type="EMBL" id="WXT99853.1"/>
    </source>
</evidence>
<organism evidence="2">
    <name type="scientific">Catillopecten margaritatus gill symbiont</name>
    <dbReference type="NCBI Taxonomy" id="3083288"/>
    <lineage>
        <taxon>Bacteria</taxon>
        <taxon>Pseudomonadati</taxon>
        <taxon>Pseudomonadota</taxon>
        <taxon>Gammaproteobacteria</taxon>
        <taxon>sulfur-oxidizing symbionts</taxon>
    </lineage>
</organism>
<name>A0AAU6PFR9_9GAMM</name>
<dbReference type="AlphaFoldDB" id="A0AAU6PFR9"/>
<keyword evidence="1" id="KW-0472">Membrane</keyword>
<keyword evidence="1" id="KW-1133">Transmembrane helix</keyword>
<keyword evidence="1" id="KW-0812">Transmembrane</keyword>
<evidence type="ECO:0008006" key="3">
    <source>
        <dbReference type="Google" id="ProtNLM"/>
    </source>
</evidence>
<evidence type="ECO:0000256" key="1">
    <source>
        <dbReference type="SAM" id="Phobius"/>
    </source>
</evidence>
<reference evidence="2" key="1">
    <citation type="submission" date="2023-10" db="EMBL/GenBank/DDBJ databases">
        <title>The first scallop-associated chemosynthetic bacterial symbiont.</title>
        <authorList>
            <person name="Lin Y.-T."/>
            <person name="Sun J."/>
            <person name="Ip J.C.-H."/>
            <person name="He X."/>
            <person name="Gao Z.-M."/>
            <person name="Perez M."/>
            <person name="Xu T."/>
            <person name="Qian P.-Y."/>
            <person name="Qiu J.-W."/>
        </authorList>
    </citation>
    <scope>NUCLEOTIDE SEQUENCE</scope>
    <source>
        <strain evidence="2">Gill1</strain>
    </source>
</reference>
<accession>A0AAU6PFR9</accession>